<sequence>MAFIAAFATRNDSDAMDPDVVGTVLFGGGSLTPFPFIAIFMAIVGIFATGHEYRHSTIQPTLTAIPQRSTVLGAKVIMVAAVSAIVTVVSVVVNGAVGLIYWGELPDLSAPLDEAIAGYVVFVVIYALSGLALAQLFRGVPSALVFVLVFPLVIESLVAGLSMLSALDWLEPALKFLPYAAGSRLFATEPYDPQGGPDFDFLDRWASGGVFAAFVAIVLAVAWYLFKKRDA</sequence>
<dbReference type="EMBL" id="LT629791">
    <property type="protein sequence ID" value="SDU35814.1"/>
    <property type="molecule type" value="Genomic_DNA"/>
</dbReference>
<feature type="transmembrane region" description="Helical" evidence="1">
    <location>
        <begin position="115"/>
        <end position="137"/>
    </location>
</feature>
<feature type="transmembrane region" description="Helical" evidence="1">
    <location>
        <begin position="205"/>
        <end position="226"/>
    </location>
</feature>
<gene>
    <name evidence="2" type="ORF">SAMN04488563_1272</name>
</gene>
<keyword evidence="3" id="KW-1185">Reference proteome</keyword>
<name>A0A1H2HVI3_9ACTN</name>
<feature type="transmembrane region" description="Helical" evidence="1">
    <location>
        <begin position="20"/>
        <end position="48"/>
    </location>
</feature>
<dbReference type="Proteomes" id="UP000182977">
    <property type="component" value="Chromosome I"/>
</dbReference>
<feature type="transmembrane region" description="Helical" evidence="1">
    <location>
        <begin position="76"/>
        <end position="103"/>
    </location>
</feature>
<evidence type="ECO:0000313" key="2">
    <source>
        <dbReference type="EMBL" id="SDU35814.1"/>
    </source>
</evidence>
<proteinExistence type="predicted"/>
<keyword evidence="1" id="KW-0472">Membrane</keyword>
<dbReference type="AlphaFoldDB" id="A0A1H2HVI3"/>
<keyword evidence="1" id="KW-0812">Transmembrane</keyword>
<dbReference type="GO" id="GO:0005886">
    <property type="term" value="C:plasma membrane"/>
    <property type="evidence" value="ECO:0007669"/>
    <property type="project" value="UniProtKB-SubCell"/>
</dbReference>
<evidence type="ECO:0000313" key="3">
    <source>
        <dbReference type="Proteomes" id="UP000182977"/>
    </source>
</evidence>
<evidence type="ECO:0000256" key="1">
    <source>
        <dbReference type="SAM" id="Phobius"/>
    </source>
</evidence>
<feature type="transmembrane region" description="Helical" evidence="1">
    <location>
        <begin position="144"/>
        <end position="167"/>
    </location>
</feature>
<accession>A0A1H2HVI3</accession>
<dbReference type="STRING" id="419479.SAMN04488563_1272"/>
<keyword evidence="1" id="KW-1133">Transmembrane helix</keyword>
<organism evidence="2 3">
    <name type="scientific">Jiangella alkaliphila</name>
    <dbReference type="NCBI Taxonomy" id="419479"/>
    <lineage>
        <taxon>Bacteria</taxon>
        <taxon>Bacillati</taxon>
        <taxon>Actinomycetota</taxon>
        <taxon>Actinomycetes</taxon>
        <taxon>Jiangellales</taxon>
        <taxon>Jiangellaceae</taxon>
        <taxon>Jiangella</taxon>
    </lineage>
</organism>
<dbReference type="GO" id="GO:0140359">
    <property type="term" value="F:ABC-type transporter activity"/>
    <property type="evidence" value="ECO:0007669"/>
    <property type="project" value="InterPro"/>
</dbReference>
<dbReference type="PANTHER" id="PTHR37305">
    <property type="entry name" value="INTEGRAL MEMBRANE PROTEIN-RELATED"/>
    <property type="match status" value="1"/>
</dbReference>
<dbReference type="PANTHER" id="PTHR37305:SF1">
    <property type="entry name" value="MEMBRANE PROTEIN"/>
    <property type="match status" value="1"/>
</dbReference>
<reference evidence="3" key="1">
    <citation type="submission" date="2016-10" db="EMBL/GenBank/DDBJ databases">
        <authorList>
            <person name="Varghese N."/>
            <person name="Submissions S."/>
        </authorList>
    </citation>
    <scope>NUCLEOTIDE SEQUENCE [LARGE SCALE GENOMIC DNA]</scope>
    <source>
        <strain evidence="3">DSM 45079</strain>
    </source>
</reference>
<protein>
    <submittedName>
        <fullName evidence="2">ABC-type transport system involved in multi-copper enzyme maturation, permease component</fullName>
    </submittedName>
</protein>